<dbReference type="Gene3D" id="3.40.50.720">
    <property type="entry name" value="NAD(P)-binding Rossmann-like Domain"/>
    <property type="match status" value="1"/>
</dbReference>
<dbReference type="InterPro" id="IPR005913">
    <property type="entry name" value="dTDP_dehydrorham_reduct"/>
</dbReference>
<name>A0ABS2DIB6_9BACI</name>
<dbReference type="EMBL" id="JAFELM010000030">
    <property type="protein sequence ID" value="MBM6618242.1"/>
    <property type="molecule type" value="Genomic_DNA"/>
</dbReference>
<dbReference type="Proteomes" id="UP001518925">
    <property type="component" value="Unassembled WGS sequence"/>
</dbReference>
<feature type="domain" description="RmlD-like substrate binding" evidence="3">
    <location>
        <begin position="8"/>
        <end position="284"/>
    </location>
</feature>
<dbReference type="PANTHER" id="PTHR10491:SF4">
    <property type="entry name" value="METHIONINE ADENOSYLTRANSFERASE 2 SUBUNIT BETA"/>
    <property type="match status" value="1"/>
</dbReference>
<comment type="caution">
    <text evidence="4">The sequence shown here is derived from an EMBL/GenBank/DDBJ whole genome shotgun (WGS) entry which is preliminary data.</text>
</comment>
<dbReference type="NCBIfam" id="TIGR01214">
    <property type="entry name" value="rmlD"/>
    <property type="match status" value="1"/>
</dbReference>
<dbReference type="InterPro" id="IPR029903">
    <property type="entry name" value="RmlD-like-bd"/>
</dbReference>
<dbReference type="InterPro" id="IPR036291">
    <property type="entry name" value="NAD(P)-bd_dom_sf"/>
</dbReference>
<proteinExistence type="inferred from homology"/>
<evidence type="ECO:0000259" key="3">
    <source>
        <dbReference type="Pfam" id="PF04321"/>
    </source>
</evidence>
<dbReference type="Gene3D" id="3.90.25.10">
    <property type="entry name" value="UDP-galactose 4-epimerase, domain 1"/>
    <property type="match status" value="1"/>
</dbReference>
<organism evidence="4 5">
    <name type="scientific">Bacillus suaedaesalsae</name>
    <dbReference type="NCBI Taxonomy" id="2810349"/>
    <lineage>
        <taxon>Bacteria</taxon>
        <taxon>Bacillati</taxon>
        <taxon>Bacillota</taxon>
        <taxon>Bacilli</taxon>
        <taxon>Bacillales</taxon>
        <taxon>Bacillaceae</taxon>
        <taxon>Bacillus</taxon>
    </lineage>
</organism>
<sequence>MEGNIIKKVLVTGAKGQLGSELVLVLKEFGYTVFSFGRDQLDITNEVEVFNQVTKVNPNIIIHCAAFTDVDGAESNPDLSFLVNGIGTRNIAIAAESIQAKLVYISTDYVFNGKSNTPYNEYSKTDPINIYGLSKLAGECFVRDFHSKYFIIRTSWVFGTNGKNFIKTMIELSKQQSQLMVVKDQIGCPTYTLDLAKSVIEIMESSKYGTYHVSNSGSCSWYELANELFNQLSINIELKSCGTKEFPRIANRPKYSVMDHLNLRINEFKLLPHWRDALKDFLKRNVYK</sequence>
<evidence type="ECO:0000256" key="1">
    <source>
        <dbReference type="ARBA" id="ARBA00010944"/>
    </source>
</evidence>
<evidence type="ECO:0000313" key="5">
    <source>
        <dbReference type="Proteomes" id="UP001518925"/>
    </source>
</evidence>
<dbReference type="EC" id="1.1.1.133" evidence="2"/>
<keyword evidence="2 4" id="KW-0560">Oxidoreductase</keyword>
<dbReference type="GO" id="GO:0008831">
    <property type="term" value="F:dTDP-4-dehydrorhamnose reductase activity"/>
    <property type="evidence" value="ECO:0007669"/>
    <property type="project" value="UniProtKB-EC"/>
</dbReference>
<accession>A0ABS2DIB6</accession>
<dbReference type="SUPFAM" id="SSF51735">
    <property type="entry name" value="NAD(P)-binding Rossmann-fold domains"/>
    <property type="match status" value="1"/>
</dbReference>
<comment type="pathway">
    <text evidence="2">Carbohydrate biosynthesis; dTDP-L-rhamnose biosynthesis.</text>
</comment>
<evidence type="ECO:0000256" key="2">
    <source>
        <dbReference type="RuleBase" id="RU364082"/>
    </source>
</evidence>
<dbReference type="Pfam" id="PF04321">
    <property type="entry name" value="RmlD_sub_bind"/>
    <property type="match status" value="1"/>
</dbReference>
<dbReference type="CDD" id="cd05254">
    <property type="entry name" value="dTDP_HR_like_SDR_e"/>
    <property type="match status" value="1"/>
</dbReference>
<comment type="function">
    <text evidence="2">Catalyzes the reduction of dTDP-6-deoxy-L-lyxo-4-hexulose to yield dTDP-L-rhamnose.</text>
</comment>
<dbReference type="PANTHER" id="PTHR10491">
    <property type="entry name" value="DTDP-4-DEHYDRORHAMNOSE REDUCTASE"/>
    <property type="match status" value="1"/>
</dbReference>
<keyword evidence="2" id="KW-0521">NADP</keyword>
<gene>
    <name evidence="4" type="primary">rfbD</name>
    <name evidence="4" type="ORF">JR050_11285</name>
</gene>
<keyword evidence="5" id="KW-1185">Reference proteome</keyword>
<comment type="similarity">
    <text evidence="1 2">Belongs to the dTDP-4-dehydrorhamnose reductase family.</text>
</comment>
<dbReference type="RefSeq" id="WP_204203596.1">
    <property type="nucleotide sequence ID" value="NZ_JAFELM010000030.1"/>
</dbReference>
<reference evidence="4 5" key="1">
    <citation type="submission" date="2021-02" db="EMBL/GenBank/DDBJ databases">
        <title>Bacillus sp. RD4P76, an endophyte from a halophyte.</title>
        <authorList>
            <person name="Sun J.-Q."/>
        </authorList>
    </citation>
    <scope>NUCLEOTIDE SEQUENCE [LARGE SCALE GENOMIC DNA]</scope>
    <source>
        <strain evidence="4 5">RD4P76</strain>
    </source>
</reference>
<protein>
    <recommendedName>
        <fullName evidence="2">dTDP-4-dehydrorhamnose reductase</fullName>
        <ecNumber evidence="2">1.1.1.133</ecNumber>
    </recommendedName>
</protein>
<evidence type="ECO:0000313" key="4">
    <source>
        <dbReference type="EMBL" id="MBM6618242.1"/>
    </source>
</evidence>